<sequence>MSKTEREKIIERKVLFVDFNGVISYDTFWASIQKTDHPLHSFYEPIEELLFVGENRIKGLVDEWMLGEFTSEKVHQIIVDNLGAPYQELFDIFVEDCKRLDISRPILQSIQALRKDWYCVLRTDNMDTFHRFTLPANPYLAEAFDEVHSSYLLRQLKKSDGGAYYTETVKNLNSEINNCVLIDDSLSNCRLFEKLGGRAYCPRGETEVISALENLRTKI</sequence>
<dbReference type="Proteomes" id="UP000034172">
    <property type="component" value="Unassembled WGS sequence"/>
</dbReference>
<organism evidence="1 2">
    <name type="scientific">Candidatus Collierbacteria bacterium GW2011_GWC2_44_18</name>
    <dbReference type="NCBI Taxonomy" id="1618392"/>
    <lineage>
        <taxon>Bacteria</taxon>
        <taxon>Candidatus Collieribacteriota</taxon>
    </lineage>
</organism>
<protein>
    <submittedName>
        <fullName evidence="1">Uncharacterized protein</fullName>
    </submittedName>
</protein>
<evidence type="ECO:0000313" key="1">
    <source>
        <dbReference type="EMBL" id="KKT49396.1"/>
    </source>
</evidence>
<dbReference type="Gene3D" id="3.40.50.1000">
    <property type="entry name" value="HAD superfamily/HAD-like"/>
    <property type="match status" value="1"/>
</dbReference>
<dbReference type="InterPro" id="IPR036412">
    <property type="entry name" value="HAD-like_sf"/>
</dbReference>
<dbReference type="AlphaFoldDB" id="A0A0G1HQG0"/>
<accession>A0A0G1HQG0</accession>
<evidence type="ECO:0000313" key="2">
    <source>
        <dbReference type="Proteomes" id="UP000034172"/>
    </source>
</evidence>
<dbReference type="EMBL" id="LCIE01000007">
    <property type="protein sequence ID" value="KKT49396.1"/>
    <property type="molecule type" value="Genomic_DNA"/>
</dbReference>
<name>A0A0G1HQG0_9BACT</name>
<dbReference type="InterPro" id="IPR023214">
    <property type="entry name" value="HAD_sf"/>
</dbReference>
<gene>
    <name evidence="1" type="ORF">UW41_C0007G0027</name>
</gene>
<comment type="caution">
    <text evidence="1">The sequence shown here is derived from an EMBL/GenBank/DDBJ whole genome shotgun (WGS) entry which is preliminary data.</text>
</comment>
<dbReference type="SUPFAM" id="SSF56784">
    <property type="entry name" value="HAD-like"/>
    <property type="match status" value="1"/>
</dbReference>
<reference evidence="1 2" key="1">
    <citation type="journal article" date="2015" name="Nature">
        <title>rRNA introns, odd ribosomes, and small enigmatic genomes across a large radiation of phyla.</title>
        <authorList>
            <person name="Brown C.T."/>
            <person name="Hug L.A."/>
            <person name="Thomas B.C."/>
            <person name="Sharon I."/>
            <person name="Castelle C.J."/>
            <person name="Singh A."/>
            <person name="Wilkins M.J."/>
            <person name="Williams K.H."/>
            <person name="Banfield J.F."/>
        </authorList>
    </citation>
    <scope>NUCLEOTIDE SEQUENCE [LARGE SCALE GENOMIC DNA]</scope>
</reference>
<dbReference type="STRING" id="1618392.UW41_C0007G0027"/>
<proteinExistence type="predicted"/>